<dbReference type="PROSITE" id="PS50106">
    <property type="entry name" value="PDZ"/>
    <property type="match status" value="1"/>
</dbReference>
<keyword evidence="10" id="KW-1185">Reference proteome</keyword>
<dbReference type="InterPro" id="IPR051201">
    <property type="entry name" value="Chloro_Bact_Ser_Proteases"/>
</dbReference>
<dbReference type="RefSeq" id="WP_317627339.1">
    <property type="nucleotide sequence ID" value="NZ_JANFFA010000005.1"/>
</dbReference>
<dbReference type="Pfam" id="PF13180">
    <property type="entry name" value="PDZ_2"/>
    <property type="match status" value="1"/>
</dbReference>
<evidence type="ECO:0000256" key="3">
    <source>
        <dbReference type="ARBA" id="ARBA00022737"/>
    </source>
</evidence>
<keyword evidence="5" id="KW-0720">Serine protease</keyword>
<dbReference type="GO" id="GO:0004252">
    <property type="term" value="F:serine-type endopeptidase activity"/>
    <property type="evidence" value="ECO:0007669"/>
    <property type="project" value="InterPro"/>
</dbReference>
<dbReference type="PANTHER" id="PTHR43343">
    <property type="entry name" value="PEPTIDASE S12"/>
    <property type="match status" value="1"/>
</dbReference>
<evidence type="ECO:0000256" key="7">
    <source>
        <dbReference type="PIRSR" id="PIRSR611782-2"/>
    </source>
</evidence>
<feature type="binding site" evidence="7">
    <location>
        <begin position="236"/>
        <end position="238"/>
    </location>
    <ligand>
        <name>substrate</name>
    </ligand>
</feature>
<dbReference type="GO" id="GO:0006508">
    <property type="term" value="P:proteolysis"/>
    <property type="evidence" value="ECO:0007669"/>
    <property type="project" value="UniProtKB-KW"/>
</dbReference>
<dbReference type="InterPro" id="IPR001940">
    <property type="entry name" value="Peptidase_S1C"/>
</dbReference>
<dbReference type="InterPro" id="IPR001478">
    <property type="entry name" value="PDZ"/>
</dbReference>
<dbReference type="EMBL" id="JANFFA010000005">
    <property type="protein sequence ID" value="MDQ2095718.1"/>
    <property type="molecule type" value="Genomic_DNA"/>
</dbReference>
<reference evidence="9" key="2">
    <citation type="submission" date="2023-04" db="EMBL/GenBank/DDBJ databases">
        <title>'Rhodoalgimonas zhirmunskyi' gen. nov., isolated from a red alga.</title>
        <authorList>
            <person name="Nedashkovskaya O.I."/>
            <person name="Otstavnykh N.Y."/>
            <person name="Bystritskaya E.P."/>
            <person name="Balabanova L.A."/>
            <person name="Isaeva M.P."/>
        </authorList>
    </citation>
    <scope>NUCLEOTIDE SEQUENCE</scope>
    <source>
        <strain evidence="9">10Alg 79</strain>
    </source>
</reference>
<evidence type="ECO:0000313" key="9">
    <source>
        <dbReference type="EMBL" id="MDQ2095718.1"/>
    </source>
</evidence>
<protein>
    <submittedName>
        <fullName evidence="9">Do family serine endopeptidase</fullName>
        <ecNumber evidence="9">3.4.21.107</ecNumber>
    </submittedName>
</protein>
<dbReference type="Pfam" id="PF13365">
    <property type="entry name" value="Trypsin_2"/>
    <property type="match status" value="1"/>
</dbReference>
<evidence type="ECO:0000256" key="2">
    <source>
        <dbReference type="ARBA" id="ARBA00022729"/>
    </source>
</evidence>
<dbReference type="InterPro" id="IPR009003">
    <property type="entry name" value="Peptidase_S1_PA"/>
</dbReference>
<dbReference type="EC" id="3.4.21.107" evidence="9"/>
<dbReference type="InterPro" id="IPR036034">
    <property type="entry name" value="PDZ_sf"/>
</dbReference>
<keyword evidence="2" id="KW-0732">Signal</keyword>
<evidence type="ECO:0000256" key="4">
    <source>
        <dbReference type="ARBA" id="ARBA00022801"/>
    </source>
</evidence>
<dbReference type="NCBIfam" id="TIGR02037">
    <property type="entry name" value="degP_htrA_DO"/>
    <property type="match status" value="1"/>
</dbReference>
<evidence type="ECO:0000256" key="6">
    <source>
        <dbReference type="PIRSR" id="PIRSR611782-1"/>
    </source>
</evidence>
<feature type="active site" description="Charge relay system" evidence="6">
    <location>
        <position position="161"/>
    </location>
</feature>
<evidence type="ECO:0000256" key="5">
    <source>
        <dbReference type="ARBA" id="ARBA00022825"/>
    </source>
</evidence>
<dbReference type="Proteomes" id="UP001227162">
    <property type="component" value="Unassembled WGS sequence"/>
</dbReference>
<sequence length="390" mass="40467">MSKEHHMTSKPRKAPRFATAVAMVALIGAGSLSALTHSATPAFASAPMQGGYIDLVERVSPAVVTIEVVKEASPSQAQSRMHGQLPEGFEEFQRRFGLPMPQMPEGGQREARGAGTGFIISDDGRIVTNAHVVDGAADITVKLADGREFDATLEGADTATDIAVIKIDASDITPGLTHVAFGDSKALKVGQNVVAIGNPFGLGNSVTTGIVSALGRDINAGPFDDFIQTDAAINRGNSGGPLFNDQGEVVGMNTAIISPTGGSVGIGFAVPSYMIKSIVTDLTDDGKIDRGWLGVHIQPVSEDVVAALGLDKARGTMIEKVENDTPAAKAGLRKGDIVTAVNGEAVESPRDLTRMIAGDAPGTKVSLTLLRAGKETVVDVTLGHRADRPT</sequence>
<dbReference type="SUPFAM" id="SSF50156">
    <property type="entry name" value="PDZ domain-like"/>
    <property type="match status" value="1"/>
</dbReference>
<feature type="domain" description="PDZ" evidence="8">
    <location>
        <begin position="294"/>
        <end position="373"/>
    </location>
</feature>
<feature type="binding site" evidence="7">
    <location>
        <position position="131"/>
    </location>
    <ligand>
        <name>substrate</name>
    </ligand>
</feature>
<feature type="active site" description="Charge relay system" evidence="6">
    <location>
        <position position="238"/>
    </location>
</feature>
<proteinExistence type="predicted"/>
<dbReference type="PANTHER" id="PTHR43343:SF3">
    <property type="entry name" value="PROTEASE DO-LIKE 8, CHLOROPLASTIC"/>
    <property type="match status" value="1"/>
</dbReference>
<dbReference type="PRINTS" id="PR00834">
    <property type="entry name" value="PROTEASES2C"/>
</dbReference>
<name>A0AAJ1UDV9_9RHOB</name>
<keyword evidence="3" id="KW-0677">Repeat</keyword>
<accession>A0AAJ1UDV9</accession>
<dbReference type="SMART" id="SM00228">
    <property type="entry name" value="PDZ"/>
    <property type="match status" value="1"/>
</dbReference>
<keyword evidence="4 9" id="KW-0378">Hydrolase</keyword>
<reference evidence="9" key="1">
    <citation type="submission" date="2022-07" db="EMBL/GenBank/DDBJ databases">
        <authorList>
            <person name="Otstavnykh N."/>
            <person name="Isaeva M."/>
            <person name="Bystritskaya E."/>
        </authorList>
    </citation>
    <scope>NUCLEOTIDE SEQUENCE</scope>
    <source>
        <strain evidence="9">10Alg 79</strain>
    </source>
</reference>
<dbReference type="Gene3D" id="2.30.42.10">
    <property type="match status" value="1"/>
</dbReference>
<dbReference type="AlphaFoldDB" id="A0AAJ1UDV9"/>
<dbReference type="CDD" id="cd10839">
    <property type="entry name" value="cpPDZ1_DegP-like"/>
    <property type="match status" value="1"/>
</dbReference>
<feature type="binding site" evidence="7">
    <location>
        <position position="161"/>
    </location>
    <ligand>
        <name>substrate</name>
    </ligand>
</feature>
<organism evidence="9 10">
    <name type="scientific">Rhodalgimonas zhirmunskyi</name>
    <dbReference type="NCBI Taxonomy" id="2964767"/>
    <lineage>
        <taxon>Bacteria</taxon>
        <taxon>Pseudomonadati</taxon>
        <taxon>Pseudomonadota</taxon>
        <taxon>Alphaproteobacteria</taxon>
        <taxon>Rhodobacterales</taxon>
        <taxon>Roseobacteraceae</taxon>
        <taxon>Rhodalgimonas</taxon>
    </lineage>
</organism>
<dbReference type="Gene3D" id="2.40.10.120">
    <property type="match status" value="1"/>
</dbReference>
<feature type="active site" description="Charge relay system" evidence="6">
    <location>
        <position position="131"/>
    </location>
</feature>
<comment type="caution">
    <text evidence="9">The sequence shown here is derived from an EMBL/GenBank/DDBJ whole genome shotgun (WGS) entry which is preliminary data.</text>
</comment>
<evidence type="ECO:0000259" key="8">
    <source>
        <dbReference type="PROSITE" id="PS50106"/>
    </source>
</evidence>
<keyword evidence="1" id="KW-0645">Protease</keyword>
<evidence type="ECO:0000313" key="10">
    <source>
        <dbReference type="Proteomes" id="UP001227162"/>
    </source>
</evidence>
<dbReference type="InterPro" id="IPR011782">
    <property type="entry name" value="Pept_S1C_Do"/>
</dbReference>
<evidence type="ECO:0000256" key="1">
    <source>
        <dbReference type="ARBA" id="ARBA00022670"/>
    </source>
</evidence>
<gene>
    <name evidence="9" type="ORF">NOI20_16490</name>
</gene>
<dbReference type="SUPFAM" id="SSF50494">
    <property type="entry name" value="Trypsin-like serine proteases"/>
    <property type="match status" value="1"/>
</dbReference>